<dbReference type="PANTHER" id="PTHR46660:SF2">
    <property type="entry name" value="GLYCOSYLTRANSFERASE 1 DOMAIN-CONTAINING PROTEIN 1"/>
    <property type="match status" value="1"/>
</dbReference>
<feature type="domain" description="Glycosyl transferase family 1" evidence="1">
    <location>
        <begin position="149"/>
        <end position="287"/>
    </location>
</feature>
<dbReference type="Gene3D" id="3.40.50.2000">
    <property type="entry name" value="Glycogen Phosphorylase B"/>
    <property type="match status" value="1"/>
</dbReference>
<reference evidence="2 3" key="1">
    <citation type="submission" date="2017-09" db="EMBL/GenBank/DDBJ databases">
        <title>The draft genome sequences of Marinobacter guineae M3B.</title>
        <authorList>
            <person name="Cao J."/>
        </authorList>
    </citation>
    <scope>NUCLEOTIDE SEQUENCE [LARGE SCALE GENOMIC DNA]</scope>
    <source>
        <strain evidence="2 3">M3B</strain>
    </source>
</reference>
<dbReference type="NCBIfam" id="TIGR04348">
    <property type="entry name" value="selenoneine biosynthesis selenosugar synthase SenB"/>
    <property type="match status" value="1"/>
</dbReference>
<gene>
    <name evidence="2" type="ORF">CLH62_00865</name>
</gene>
<dbReference type="GO" id="GO:0016757">
    <property type="term" value="F:glycosyltransferase activity"/>
    <property type="evidence" value="ECO:0007669"/>
    <property type="project" value="InterPro"/>
</dbReference>
<proteinExistence type="predicted"/>
<protein>
    <submittedName>
        <fullName evidence="2">TIGR04348 family glycosyltransferase</fullName>
    </submittedName>
</protein>
<dbReference type="CDD" id="cd03801">
    <property type="entry name" value="GT4_PimA-like"/>
    <property type="match status" value="1"/>
</dbReference>
<dbReference type="Pfam" id="PF00534">
    <property type="entry name" value="Glycos_transf_1"/>
    <property type="match status" value="1"/>
</dbReference>
<comment type="caution">
    <text evidence="2">The sequence shown here is derived from an EMBL/GenBank/DDBJ whole genome shotgun (WGS) entry which is preliminary data.</text>
</comment>
<dbReference type="Proteomes" id="UP000229044">
    <property type="component" value="Unassembled WGS sequence"/>
</dbReference>
<keyword evidence="2" id="KW-0808">Transferase</keyword>
<dbReference type="SUPFAM" id="SSF53756">
    <property type="entry name" value="UDP-Glycosyltransferase/glycogen phosphorylase"/>
    <property type="match status" value="1"/>
</dbReference>
<accession>A0A2G1VHD9</accession>
<evidence type="ECO:0000259" key="1">
    <source>
        <dbReference type="Pfam" id="PF00534"/>
    </source>
</evidence>
<dbReference type="InterPro" id="IPR001296">
    <property type="entry name" value="Glyco_trans_1"/>
</dbReference>
<dbReference type="InterPro" id="IPR027627">
    <property type="entry name" value="Glycosyltransferase_put"/>
</dbReference>
<dbReference type="OrthoDB" id="8563324at2"/>
<evidence type="ECO:0000313" key="2">
    <source>
        <dbReference type="EMBL" id="PHQ26188.1"/>
    </source>
</evidence>
<organism evidence="2 3">
    <name type="scientific">Marinobacter guineae</name>
    <dbReference type="NCBI Taxonomy" id="432303"/>
    <lineage>
        <taxon>Bacteria</taxon>
        <taxon>Pseudomonadati</taxon>
        <taxon>Pseudomonadota</taxon>
        <taxon>Gammaproteobacteria</taxon>
        <taxon>Pseudomonadales</taxon>
        <taxon>Marinobacteraceae</taxon>
        <taxon>Marinobacter</taxon>
    </lineage>
</organism>
<name>A0A2G1VHD9_9GAMM</name>
<dbReference type="EMBL" id="NTFI01000001">
    <property type="protein sequence ID" value="PHQ26188.1"/>
    <property type="molecule type" value="Genomic_DNA"/>
</dbReference>
<dbReference type="InterPro" id="IPR052622">
    <property type="entry name" value="Glycosyltransferase_G1"/>
</dbReference>
<dbReference type="PANTHER" id="PTHR46660">
    <property type="match status" value="1"/>
</dbReference>
<keyword evidence="3" id="KW-1185">Reference proteome</keyword>
<dbReference type="AlphaFoldDB" id="A0A2G1VHD9"/>
<evidence type="ECO:0000313" key="3">
    <source>
        <dbReference type="Proteomes" id="UP000229044"/>
    </source>
</evidence>
<sequence>MKIIMITPAQPGSKAGNRATAERWELLLEKAGHSVSVVTQYNGEACDVFIALHAWRSVGAIRQIRQSWPDKPLIVALTGTDIYLHQHEFPEDTLYSMEEADALIGLHELVARDIPARFATKLVTLFQSAQGPEAYPLPQPALEDAGFGVCVIGHLREEKDSLRAAYAARLLPDDSRIQVWCAGKPHNEEWQRMAEQEMERNPRFRWLGELEQDETRQLMANSRLMVISSVMEGGANVVSEACRAGLPMIASDIPGNVGLLGKDYRGYFPVNDEKVLAEMLYRAEQHPDFLATLQAQVSKLAGRFVPEREQASLEQALNLAVQRCSERV</sequence>